<keyword evidence="1" id="KW-0175">Coiled coil</keyword>
<feature type="domain" description="DUF4455" evidence="3">
    <location>
        <begin position="93"/>
        <end position="550"/>
    </location>
</feature>
<proteinExistence type="predicted"/>
<protein>
    <recommendedName>
        <fullName evidence="3">DUF4455 domain-containing protein</fullName>
    </recommendedName>
</protein>
<evidence type="ECO:0000256" key="1">
    <source>
        <dbReference type="SAM" id="Coils"/>
    </source>
</evidence>
<feature type="coiled-coil region" evidence="1">
    <location>
        <begin position="117"/>
        <end position="151"/>
    </location>
</feature>
<dbReference type="InterPro" id="IPR028089">
    <property type="entry name" value="DUF4455"/>
</dbReference>
<feature type="region of interest" description="Disordered" evidence="2">
    <location>
        <begin position="936"/>
        <end position="956"/>
    </location>
</feature>
<keyword evidence="5" id="KW-1185">Reference proteome</keyword>
<evidence type="ECO:0000313" key="4">
    <source>
        <dbReference type="EMBL" id="KAK4881170.1"/>
    </source>
</evidence>
<accession>A0AAN7P5E5</accession>
<evidence type="ECO:0000259" key="3">
    <source>
        <dbReference type="Pfam" id="PF14643"/>
    </source>
</evidence>
<evidence type="ECO:0000256" key="2">
    <source>
        <dbReference type="SAM" id="MobiDB-lite"/>
    </source>
</evidence>
<evidence type="ECO:0000313" key="5">
    <source>
        <dbReference type="Proteomes" id="UP001353858"/>
    </source>
</evidence>
<reference evidence="5" key="1">
    <citation type="submission" date="2023-01" db="EMBL/GenBank/DDBJ databases">
        <title>Key to firefly adult light organ development and bioluminescence: homeobox transcription factors regulate luciferase expression and transportation to peroxisome.</title>
        <authorList>
            <person name="Fu X."/>
        </authorList>
    </citation>
    <scope>NUCLEOTIDE SEQUENCE [LARGE SCALE GENOMIC DNA]</scope>
</reference>
<comment type="caution">
    <text evidence="4">The sequence shown here is derived from an EMBL/GenBank/DDBJ whole genome shotgun (WGS) entry which is preliminary data.</text>
</comment>
<name>A0AAN7P5E5_9COLE</name>
<dbReference type="Proteomes" id="UP001353858">
    <property type="component" value="Unassembled WGS sequence"/>
</dbReference>
<gene>
    <name evidence="4" type="ORF">RN001_004489</name>
</gene>
<feature type="compositionally biased region" description="Basic residues" evidence="2">
    <location>
        <begin position="943"/>
        <end position="952"/>
    </location>
</feature>
<organism evidence="4 5">
    <name type="scientific">Aquatica leii</name>
    <dbReference type="NCBI Taxonomy" id="1421715"/>
    <lineage>
        <taxon>Eukaryota</taxon>
        <taxon>Metazoa</taxon>
        <taxon>Ecdysozoa</taxon>
        <taxon>Arthropoda</taxon>
        <taxon>Hexapoda</taxon>
        <taxon>Insecta</taxon>
        <taxon>Pterygota</taxon>
        <taxon>Neoptera</taxon>
        <taxon>Endopterygota</taxon>
        <taxon>Coleoptera</taxon>
        <taxon>Polyphaga</taxon>
        <taxon>Elateriformia</taxon>
        <taxon>Elateroidea</taxon>
        <taxon>Lampyridae</taxon>
        <taxon>Luciolinae</taxon>
        <taxon>Aquatica</taxon>
    </lineage>
</organism>
<dbReference type="EMBL" id="JARPUR010000002">
    <property type="protein sequence ID" value="KAK4881170.1"/>
    <property type="molecule type" value="Genomic_DNA"/>
</dbReference>
<dbReference type="Pfam" id="PF14643">
    <property type="entry name" value="DUF4455"/>
    <property type="match status" value="1"/>
</dbReference>
<sequence length="1318" mass="155409">MLHCQDADDLDDDTCDEVPCYKFEVKDSLVLTKSTVFTPCQKKKCERKVKCHLPPLKKILSRKEAEINEVQCLPSDWTTISKPSKILQDLGTKKKLQHESVIQEVLNRCQIINQDIEAQIRLKSESIKEDLNEKEEKILKLMKTIEFSIEEPTNLKSYDFEQIEENILKIVDTSRFSVNEFYCDLQDLEKLRTQSFKKVLKYEYSELHKISYHLPYDLQKYFEEKILSINQIVLNNLRCYADLQQNLLIQIENKNKIHFQQFNNIYSTWKHIKKKELLIKLNQMTLLRSEVEVAMLNSGQGQTTSSMFLRKEQDMEQMISLKSPLPLTTSQVDVWSKSTQETIDSLDYCARKLMSLYKLAVVQVFNGYFEQLEHVRDEMGRGSLIDSEELNLLNLEICKPTIESVTRQYSNELFKLEDEWGSVITKLQHKLKTTYVFLRHAGTVWDDHFDRIKDLKSIILQDLQALIAQNDKWQNVHEMELAVAIDSLRQAHSPSYLDALLKTAFKKIDDMQNIYQAHYTSEIKILEKYEEMVELESEVLLAELQQSLHLFPKVGVRKQSLEVPLQSTRSVDNVCILEEEKNTFKHFLLKRTLQLEVQIEAVENWMIGLQEGIDGYITSCKYNNQRQANKWISENRKRLAKRLEVKLAVNNSKYERIKCSVYDVRLSELRMHSTRIDRHKAGAEQEINNIKKYFLSVQIRYNLVLTEYRIKVQSILSKMQVASNTCKVRTLIKVLNYNTVICKQKVSDLFHTLDIVLRAKVAKIKKTSITFCTKMKLFYEGGNFNPDEAKHICKDLKKLEKQFKKSLKSIKKDIIKKQKVIQTDIKKDEAKILPILTQSLEEFQFNDMIIAIIQNLQVDLKNETYKLKFFIKKTEDQLQNVKQISELNDGKMQSLNLFETEFKKLFEDFLKLSNNLYHTPPENNVRELKYPHIQVGSAASSKKSPKKSKPAKSTKSLKSSSKLTLSSYYDYAKMLFEHKPVNLDSFMPQICAYLIESLKSIQSESKDFYKKHPNIINKNLIRPSYDDLMREATEKYNFYFLQCELFWLHTVNDFFKMVQVAHEISAGYLSPFLDNYHKNKMDKQQKEHEEFQEILLTMTNTQIQNLSAVRKKLKPLHGYKDNRHLLDELIHQMEHTLQENKTVNFYTEYQNPYQEKIQDNLVDYIKNCKTLKDTMAGLQKDCTVELLNNPLLSQFEQRINYFEEFLKKMKEESEYCTTELFKAFYDKLKCLEIPSEFNLNTNNTRTIQRIVDFEAIQDEGAIDYDNYLEIYEEDCKLKLTDVYNIEQNWLQETDAEEKIFYNDVKIILQLYVVKYDDT</sequence>